<protein>
    <recommendedName>
        <fullName evidence="3">LAGLIDADG endonuclease</fullName>
    </recommendedName>
</protein>
<accession>A0ABP0FQT2</accession>
<gene>
    <name evidence="1" type="ORF">CVLEPA_LOCUS11088</name>
</gene>
<proteinExistence type="predicted"/>
<sequence>MFIGWMDIPGNNLQPSNIDDVIGLLRVVSDELSMLYCFIGDDGIWRVANQDERSKIQSTLNKIQTRLEVDVGYAITLRSQKRIGMNETNSKKR</sequence>
<dbReference type="Proteomes" id="UP001642483">
    <property type="component" value="Unassembled WGS sequence"/>
</dbReference>
<dbReference type="EMBL" id="CAWYQH010000079">
    <property type="protein sequence ID" value="CAK8680850.1"/>
    <property type="molecule type" value="Genomic_DNA"/>
</dbReference>
<evidence type="ECO:0008006" key="3">
    <source>
        <dbReference type="Google" id="ProtNLM"/>
    </source>
</evidence>
<evidence type="ECO:0000313" key="2">
    <source>
        <dbReference type="Proteomes" id="UP001642483"/>
    </source>
</evidence>
<reference evidence="1 2" key="1">
    <citation type="submission" date="2024-02" db="EMBL/GenBank/DDBJ databases">
        <authorList>
            <person name="Daric V."/>
            <person name="Darras S."/>
        </authorList>
    </citation>
    <scope>NUCLEOTIDE SEQUENCE [LARGE SCALE GENOMIC DNA]</scope>
</reference>
<name>A0ABP0FQT2_CLALP</name>
<comment type="caution">
    <text evidence="1">The sequence shown here is derived from an EMBL/GenBank/DDBJ whole genome shotgun (WGS) entry which is preliminary data.</text>
</comment>
<evidence type="ECO:0000313" key="1">
    <source>
        <dbReference type="EMBL" id="CAK8680850.1"/>
    </source>
</evidence>
<organism evidence="1 2">
    <name type="scientific">Clavelina lepadiformis</name>
    <name type="common">Light-bulb sea squirt</name>
    <name type="synonym">Ascidia lepadiformis</name>
    <dbReference type="NCBI Taxonomy" id="159417"/>
    <lineage>
        <taxon>Eukaryota</taxon>
        <taxon>Metazoa</taxon>
        <taxon>Chordata</taxon>
        <taxon>Tunicata</taxon>
        <taxon>Ascidiacea</taxon>
        <taxon>Aplousobranchia</taxon>
        <taxon>Clavelinidae</taxon>
        <taxon>Clavelina</taxon>
    </lineage>
</organism>
<keyword evidence="2" id="KW-1185">Reference proteome</keyword>